<dbReference type="RefSeq" id="WP_386706074.1">
    <property type="nucleotide sequence ID" value="NZ_JBHRYF010000001.1"/>
</dbReference>
<evidence type="ECO:0000313" key="2">
    <source>
        <dbReference type="Proteomes" id="UP001595724"/>
    </source>
</evidence>
<dbReference type="EMBL" id="JBHRYF010000001">
    <property type="protein sequence ID" value="MFC3659063.1"/>
    <property type="molecule type" value="Genomic_DNA"/>
</dbReference>
<gene>
    <name evidence="1" type="ORF">ACFOM9_03090</name>
</gene>
<reference evidence="2" key="1">
    <citation type="journal article" date="2019" name="Int. J. Syst. Evol. Microbiol.">
        <title>The Global Catalogue of Microorganisms (GCM) 10K type strain sequencing project: providing services to taxonomists for standard genome sequencing and annotation.</title>
        <authorList>
            <consortium name="The Broad Institute Genomics Platform"/>
            <consortium name="The Broad Institute Genome Sequencing Center for Infectious Disease"/>
            <person name="Wu L."/>
            <person name="Ma J."/>
        </authorList>
    </citation>
    <scope>NUCLEOTIDE SEQUENCE [LARGE SCALE GENOMIC DNA]</scope>
    <source>
        <strain evidence="2">KCTC 42211</strain>
    </source>
</reference>
<sequence length="417" mass="44722">MHKKRAIILLAAAAVLLVLLGLGLSLLLQPQRVTGFVLHTLGKSLGLEITATGTSEYRLRGGPLLVVRNVAVHEPGAETPLLRAQRMHVSVPWSTVRSRGEQLDITRIELDAPVLDLPALQHWLATRPPGKSRMPTLSDGLQVSDGRIDGDGWRVDGLAISLPRFQPDRRVEGRASGRFAAGELALRFDLAVAMSRPANDAGIAIVGPVTASSGSWRLPARVWLSAPLHFGDDGIRSQRLRARVGGRYESGDTRLPFAFAITSPLLLRGGTLALAPAGIALRGDGLVPDIDAGGTLAHGKRLLLDMEGKLADWPEAWPALPPPIGESDAPLPFTLHYLGRANLSDPASLRLRRDETRLDARFRLPDVTTWMASAANGSPLPPLSGHLSTPRLEISGAQLEGVEIRIEDPSLPRDAAP</sequence>
<evidence type="ECO:0000313" key="1">
    <source>
        <dbReference type="EMBL" id="MFC3659063.1"/>
    </source>
</evidence>
<comment type="caution">
    <text evidence="1">The sequence shown here is derived from an EMBL/GenBank/DDBJ whole genome shotgun (WGS) entry which is preliminary data.</text>
</comment>
<dbReference type="Proteomes" id="UP001595724">
    <property type="component" value="Unassembled WGS sequence"/>
</dbReference>
<name>A0ABV7UQV6_9GAMM</name>
<protein>
    <recommendedName>
        <fullName evidence="3">AsmA domain-containing protein</fullName>
    </recommendedName>
</protein>
<proteinExistence type="predicted"/>
<evidence type="ECO:0008006" key="3">
    <source>
        <dbReference type="Google" id="ProtNLM"/>
    </source>
</evidence>
<keyword evidence="2" id="KW-1185">Reference proteome</keyword>
<accession>A0ABV7UQV6</accession>
<organism evidence="1 2">
    <name type="scientific">Luteimonas notoginsengisoli</name>
    <dbReference type="NCBI Taxonomy" id="1578200"/>
    <lineage>
        <taxon>Bacteria</taxon>
        <taxon>Pseudomonadati</taxon>
        <taxon>Pseudomonadota</taxon>
        <taxon>Gammaproteobacteria</taxon>
        <taxon>Lysobacterales</taxon>
        <taxon>Lysobacteraceae</taxon>
        <taxon>Luteimonas</taxon>
    </lineage>
</organism>